<dbReference type="InterPro" id="IPR016025">
    <property type="entry name" value="Clathrin_H-chain_N"/>
</dbReference>
<protein>
    <recommendedName>
        <fullName evidence="1">Clathrin heavy chain</fullName>
    </recommendedName>
</protein>
<name>A0A023BBU4_GRENI</name>
<proteinExistence type="inferred from homology"/>
<feature type="repeat" description="CHCR" evidence="2">
    <location>
        <begin position="1366"/>
        <end position="1536"/>
    </location>
</feature>
<accession>A0A023BBU4</accession>
<dbReference type="GO" id="GO:0030130">
    <property type="term" value="C:clathrin coat of trans-Golgi network vesicle"/>
    <property type="evidence" value="ECO:0007669"/>
    <property type="project" value="InterPro"/>
</dbReference>
<evidence type="ECO:0000256" key="2">
    <source>
        <dbReference type="PROSITE-ProRule" id="PRU01006"/>
    </source>
</evidence>
<dbReference type="PIRSF" id="PIRSF002290">
    <property type="entry name" value="Clathrin_H_chain"/>
    <property type="match status" value="1"/>
</dbReference>
<dbReference type="GeneID" id="22911001"/>
<dbReference type="GO" id="GO:0071439">
    <property type="term" value="C:clathrin complex"/>
    <property type="evidence" value="ECO:0007669"/>
    <property type="project" value="InterPro"/>
</dbReference>
<feature type="repeat" description="CHCR" evidence="2">
    <location>
        <begin position="722"/>
        <end position="864"/>
    </location>
</feature>
<dbReference type="InterPro" id="IPR000547">
    <property type="entry name" value="Clathrin_H-chain/VPS_repeat"/>
</dbReference>
<feature type="repeat" description="CHCR" evidence="2">
    <location>
        <begin position="1015"/>
        <end position="1167"/>
    </location>
</feature>
<dbReference type="Proteomes" id="UP000019763">
    <property type="component" value="Unassembled WGS sequence"/>
</dbReference>
<reference evidence="3" key="1">
    <citation type="submission" date="2013-12" db="EMBL/GenBank/DDBJ databases">
        <authorList>
            <person name="Omoto C.K."/>
            <person name="Sibley D."/>
            <person name="Venepally P."/>
            <person name="Hadjithomas M."/>
            <person name="Karamycheva S."/>
            <person name="Brunk B."/>
            <person name="Roos D."/>
            <person name="Caler E."/>
            <person name="Lorenzi H."/>
        </authorList>
    </citation>
    <scope>NUCLEOTIDE SEQUENCE</scope>
</reference>
<dbReference type="GO" id="GO:0030132">
    <property type="term" value="C:clathrin coat of coated pit"/>
    <property type="evidence" value="ECO:0007669"/>
    <property type="project" value="InterPro"/>
</dbReference>
<dbReference type="InterPro" id="IPR011990">
    <property type="entry name" value="TPR-like_helical_dom_sf"/>
</dbReference>
<dbReference type="OMA" id="HCYDLLH"/>
<organism evidence="3 4">
    <name type="scientific">Gregarina niphandrodes</name>
    <name type="common">Septate eugregarine</name>
    <dbReference type="NCBI Taxonomy" id="110365"/>
    <lineage>
        <taxon>Eukaryota</taxon>
        <taxon>Sar</taxon>
        <taxon>Alveolata</taxon>
        <taxon>Apicomplexa</taxon>
        <taxon>Conoidasida</taxon>
        <taxon>Gregarinasina</taxon>
        <taxon>Eugregarinorida</taxon>
        <taxon>Gregarinidae</taxon>
        <taxon>Gregarina</taxon>
    </lineage>
</organism>
<dbReference type="InterPro" id="IPR016024">
    <property type="entry name" value="ARM-type_fold"/>
</dbReference>
<dbReference type="Pfam" id="PF13838">
    <property type="entry name" value="Clathrin_H_link"/>
    <property type="match status" value="1"/>
</dbReference>
<evidence type="ECO:0000313" key="4">
    <source>
        <dbReference type="Proteomes" id="UP000019763"/>
    </source>
</evidence>
<dbReference type="PANTHER" id="PTHR10292">
    <property type="entry name" value="CLATHRIN HEAVY CHAIN RELATED"/>
    <property type="match status" value="1"/>
</dbReference>
<keyword evidence="1" id="KW-0968">Cytoplasmic vesicle</keyword>
<feature type="repeat" description="CHCR" evidence="2">
    <location>
        <begin position="869"/>
        <end position="1008"/>
    </location>
</feature>
<dbReference type="SMART" id="SM00299">
    <property type="entry name" value="CLH"/>
    <property type="match status" value="7"/>
</dbReference>
<dbReference type="PANTHER" id="PTHR10292:SF1">
    <property type="entry name" value="CLATHRIN HEAVY CHAIN"/>
    <property type="match status" value="1"/>
</dbReference>
<dbReference type="RefSeq" id="XP_011134273.1">
    <property type="nucleotide sequence ID" value="XM_011135971.1"/>
</dbReference>
<dbReference type="Pfam" id="PF00637">
    <property type="entry name" value="Clathrin"/>
    <property type="match status" value="8"/>
</dbReference>
<dbReference type="GO" id="GO:0005198">
    <property type="term" value="F:structural molecule activity"/>
    <property type="evidence" value="ECO:0007669"/>
    <property type="project" value="InterPro"/>
</dbReference>
<keyword evidence="1" id="KW-0168">Coated pit</keyword>
<comment type="similarity">
    <text evidence="1">Belongs to the clathrin heavy chain family.</text>
</comment>
<keyword evidence="4" id="KW-1185">Reference proteome</keyword>
<keyword evidence="1" id="KW-0472">Membrane</keyword>
<evidence type="ECO:0000313" key="3">
    <source>
        <dbReference type="EMBL" id="EZG81077.1"/>
    </source>
</evidence>
<comment type="subcellular location">
    <subcellularLocation>
        <location evidence="1">Cytoplasmic vesicle membrane</location>
        <topology evidence="1">Peripheral membrane protein</topology>
        <orientation evidence="1">Cytoplasmic side</orientation>
    </subcellularLocation>
    <subcellularLocation>
        <location evidence="1">Membrane</location>
        <location evidence="1">Coated pit</location>
        <topology evidence="1">Peripheral membrane protein</topology>
        <orientation evidence="1">Cytoplasmic side</orientation>
    </subcellularLocation>
</comment>
<dbReference type="GO" id="GO:0006886">
    <property type="term" value="P:intracellular protein transport"/>
    <property type="evidence" value="ECO:0007669"/>
    <property type="project" value="UniProtKB-UniRule"/>
</dbReference>
<dbReference type="Gene3D" id="2.130.10.110">
    <property type="entry name" value="Clathrin heavy-chain terminal domain"/>
    <property type="match status" value="1"/>
</dbReference>
<dbReference type="SUPFAM" id="SSF48371">
    <property type="entry name" value="ARM repeat"/>
    <property type="match status" value="6"/>
</dbReference>
<comment type="caution">
    <text evidence="3">The sequence shown here is derived from an EMBL/GenBank/DDBJ whole genome shotgun (WGS) entry which is preliminary data.</text>
</comment>
<sequence>MLTSNSGPLLVNTLVSLLNEPYNFNEKAFRFNLTTFGGDRYICLKAPPTAQDAEPQVGIVDMYDDYSVERRSTRKADGAMKHPTEDVLALRGYNENASGQFIQVFDLTSKARLGEHAFKDDICYWRWLHDRSLVLISGEEIYHWDIRPSVDIPESSPRLVMRREGRLQSSDIQVINYSVDDPVNPLWALVAGIYLDESRVVRGSLQLYSFEKNQSQFLEGYAGCFGQLWADPTLAALEEDKKTPFLSFIEKKNDGPMKLYVMDIYAARGEGHPFPFKVDQEFTYPPEFANDFPLAAHFSKRHGVIYTASKNGHVMVFDALSGTRLITERVSTEGLFLAQPDGLTGGIKVVNRKGVVIGVSVNEFGLIQYIIKCVPNGVSIGGSLAKRYGYPEADEFVIGTFKSLFQSQRYKAAATLCALSKSKNLRSPTTMSTFRAAKTVPGMPSAALQYFTALLAIPGRLTAAESMELCRPAVNQQKKGLIDDWVNTDRLECNEALGDLIGTVDIDLALVVYQRANCHDKVLKIYGERGAFNKLMGYIRRKKCQADFIGMLRSSLLTSPESALEFARGLLENHATSRIDPMSVFELFAQHNRVRDITGVFSGLIGKVEFPKQSALETRILESSIAADPSTAELLFQQNIFKHYDRTRIGQLAEKAGLYKRALECYTDMADVKRVLSKSGSQLNIDWLSQYCANLPGETSLEILADTLRSSRGSLNAIVQIAVTYWQKLGIKNVFNMFEQTNCIEAVYLFAGAMVPQSDDPEVHFKYIQAAAKLNHWSECERMVKESMVYDPVRVKDLLKAADLTEPRAFIFVCDRHEFIEELTESLYRNDKMDYLEVYVSRVGVQNTPKVIETLLDLGCPEERIVSILQSVRAACPIEPLVSAMEKRGRLLLILPWMEERINEGRVDECLNNAVAKVYIDTNRDAAKFLDNNANYNAREIGKYCENKDPHMAVAAYIKGRCDDELIELTNKNGLYRIEAKYVLNRADRGLWHKVLSAPEDHRRGVLDQLMATALMDANSPSEVWCAIEAINEAAAQRDLLEILERIVVHKSIPADMVDEFANLTSLQDKLIFTAMDVDQEKARYLITKLDNITPDHVAEAALNKGMEKDALAIYQKHGMSLKALNVMLLNLKEVDTAEAFAESVQSNEVWNRLGEFCLNAAEMDLDTDLATDTHLGTGAVARAEQAGDMVVKCMNIYKRVDRCPCTSRIIEAAKKNHRLTELVDFLQSLRTNASSDHSVDTELAYAMAKTGKKAELEKLLIGVHTVNCQKLGDMLFDEAQTQQNADQAAGATSLTAEAAELYQLAKLFYAKVPNHAKLTACNVRLGDHVAAVETAKRAGSAKSWVDVALASIESGDWKVAHSSSLHVIEYVDHLEKVVQAYESHGRYGELINLLETGVNMGKQNIQLLTEMGICYAKYRPDKLQEFIASTTSTMGSGTLTSNVPSGLASVSCTTSTRLNIPRLIKVCDQERQWTCVVLLYLSYSEYDQAMNTILTHPESCWEPQQTVQVLLNVTNKDLVYKTVTFYIEEHPEMLNQLLNQIASNPVSSKIDYQRLIQCLRSHKRHLEAGNLAESPIGLLQPFFESEQRKANETTSIINDTLNELYIDYHDAEALKKSIMTYRNFDQGALARKLESHELLAMKQLALMLYKEDKKYGHAISLAKKFKQYAEAIGIAVQSQDTAVSENLVRYFVEDLHNANYFSASLQLCSKTIRPQVALELAWVHGMTQEVMPYLIQTVKSMSNKIEVLEKKINEKKDNPKLVPSPSLGNQPTHVVAQQVCTHIVQVLDPMSTTVII</sequence>
<dbReference type="SUPFAM" id="SSF50989">
    <property type="entry name" value="Clathrin heavy-chain terminal domain"/>
    <property type="match status" value="1"/>
</dbReference>
<dbReference type="OrthoDB" id="421917at2759"/>
<evidence type="ECO:0000256" key="1">
    <source>
        <dbReference type="PIRNR" id="PIRNR002290"/>
    </source>
</evidence>
<dbReference type="InterPro" id="IPR016341">
    <property type="entry name" value="Clathrin_heavy_chain"/>
</dbReference>
<dbReference type="PROSITE" id="PS50236">
    <property type="entry name" value="CHCR"/>
    <property type="match status" value="5"/>
</dbReference>
<dbReference type="Gene3D" id="1.25.40.10">
    <property type="entry name" value="Tetratricopeptide repeat domain"/>
    <property type="match status" value="2"/>
</dbReference>
<dbReference type="InterPro" id="IPR055358">
    <property type="entry name" value="CHCR"/>
</dbReference>
<dbReference type="eggNOG" id="KOG0985">
    <property type="taxonomic scope" value="Eukaryota"/>
</dbReference>
<dbReference type="VEuPathDB" id="CryptoDB:GNI_020270"/>
<comment type="function">
    <text evidence="1">Clathrin is the major protein of the polyhedral coat of coated pits and vesicles.</text>
</comment>
<feature type="repeat" description="CHCR" evidence="2">
    <location>
        <begin position="1544"/>
        <end position="1701"/>
    </location>
</feature>
<dbReference type="Gene3D" id="1.25.40.730">
    <property type="match status" value="1"/>
</dbReference>
<gene>
    <name evidence="3" type="ORF">GNI_020270</name>
</gene>
<dbReference type="GO" id="GO:0032051">
    <property type="term" value="F:clathrin light chain binding"/>
    <property type="evidence" value="ECO:0007669"/>
    <property type="project" value="InterPro"/>
</dbReference>
<dbReference type="EMBL" id="AFNH02000147">
    <property type="protein sequence ID" value="EZG81077.1"/>
    <property type="molecule type" value="Genomic_DNA"/>
</dbReference>
<dbReference type="GO" id="GO:0006898">
    <property type="term" value="P:receptor-mediated endocytosis"/>
    <property type="evidence" value="ECO:0007669"/>
    <property type="project" value="TreeGrafter"/>
</dbReference>